<feature type="coiled-coil region" evidence="1">
    <location>
        <begin position="298"/>
        <end position="353"/>
    </location>
</feature>
<accession>A0ABU6R9N3</accession>
<evidence type="ECO:0000313" key="3">
    <source>
        <dbReference type="Proteomes" id="UP001341840"/>
    </source>
</evidence>
<dbReference type="PANTHER" id="PTHR33427">
    <property type="entry name" value="HNH ENDONUCLEASE"/>
    <property type="match status" value="1"/>
</dbReference>
<evidence type="ECO:0000256" key="1">
    <source>
        <dbReference type="SAM" id="Coils"/>
    </source>
</evidence>
<keyword evidence="3" id="KW-1185">Reference proteome</keyword>
<keyword evidence="1" id="KW-0175">Coiled coil</keyword>
<proteinExistence type="predicted"/>
<feature type="coiled-coil region" evidence="1">
    <location>
        <begin position="504"/>
        <end position="585"/>
    </location>
</feature>
<gene>
    <name evidence="2" type="ORF">PIB30_022448</name>
</gene>
<dbReference type="EMBL" id="JASCZI010030284">
    <property type="protein sequence ID" value="MED6120619.1"/>
    <property type="molecule type" value="Genomic_DNA"/>
</dbReference>
<dbReference type="Proteomes" id="UP001341840">
    <property type="component" value="Unassembled WGS sequence"/>
</dbReference>
<name>A0ABU6R9N3_9FABA</name>
<dbReference type="PANTHER" id="PTHR33427:SF2">
    <property type="entry name" value="TRICHOHYALIN"/>
    <property type="match status" value="1"/>
</dbReference>
<reference evidence="2 3" key="1">
    <citation type="journal article" date="2023" name="Plants (Basel)">
        <title>Bridging the Gap: Combining Genomics and Transcriptomics Approaches to Understand Stylosanthes scabra, an Orphan Legume from the Brazilian Caatinga.</title>
        <authorList>
            <person name="Ferreira-Neto J.R.C."/>
            <person name="da Silva M.D."/>
            <person name="Binneck E."/>
            <person name="de Melo N.F."/>
            <person name="da Silva R.H."/>
            <person name="de Melo A.L.T.M."/>
            <person name="Pandolfi V."/>
            <person name="Bustamante F.O."/>
            <person name="Brasileiro-Vidal A.C."/>
            <person name="Benko-Iseppon A.M."/>
        </authorList>
    </citation>
    <scope>NUCLEOTIDE SEQUENCE [LARGE SCALE GENOMIC DNA]</scope>
    <source>
        <tissue evidence="2">Leaves</tissue>
    </source>
</reference>
<protein>
    <submittedName>
        <fullName evidence="2">Uncharacterized protein</fullName>
    </submittedName>
</protein>
<comment type="caution">
    <text evidence="2">The sequence shown here is derived from an EMBL/GenBank/DDBJ whole genome shotgun (WGS) entry which is preliminary data.</text>
</comment>
<sequence length="690" mass="79750">MAEEQDYGFTKEEMVVSENLGYPKAYAKLCRNKDSSPYSHGPPFTFLPYALKEHEAERARDLDEMFPVIDPKAKPTTKPKIFASLLWKQLSHLGNAGFDPAVIRVDAYGNVLYYHADSTSPLAWDIDHWFPCSRGGLTVVSNLRIIQKQACKKKRNKLEFLIPWWEFQLGVSVNQFLSIFTSSNSDFRHRGFSFLFSEGEDHELNGSQIVDCHSFPQHFFALKEEIGLAPAAIVEARRESRRASYGGSLSLVDYSRNPRPMSSAIVASRKSKGNISKENEDPQFDKNPYQAIVMARDSLKHREESARFQAEIQKLDNEVNEMKLTDEEEKLIVQDLEIELIKCRRKAEKCRRLAEAQCSYRTMLEKMIRDTMHQSVMYKEQIRLNQAASNALMARLEAQREICDVAEKELHKKFKQRDELDKEMRHEWEQGRKRTRIDDFAFKDKEDDEKPVLCLPGIKPRSDLHKELRMLLDLEQRGCIDGLSAKEEREKEGNEEDPKISADNNITKEKLEDKEKSLVVLEEDNCIENKLERLEIRENEENRKRRGKENVEEWLEMLLEGSMNAQETNEDMNQLNQKCPQKKEHMTLKVSENEAVDVIRKGSQYFTNGSTSFKGEERKEKQGRLGRSESARILRQISSSPSLIQGMRKGVESFRKKATTGNDIEYVRPSAVGNKIFSSPFKTLKKAVKL</sequence>
<organism evidence="2 3">
    <name type="scientific">Stylosanthes scabra</name>
    <dbReference type="NCBI Taxonomy" id="79078"/>
    <lineage>
        <taxon>Eukaryota</taxon>
        <taxon>Viridiplantae</taxon>
        <taxon>Streptophyta</taxon>
        <taxon>Embryophyta</taxon>
        <taxon>Tracheophyta</taxon>
        <taxon>Spermatophyta</taxon>
        <taxon>Magnoliopsida</taxon>
        <taxon>eudicotyledons</taxon>
        <taxon>Gunneridae</taxon>
        <taxon>Pentapetalae</taxon>
        <taxon>rosids</taxon>
        <taxon>fabids</taxon>
        <taxon>Fabales</taxon>
        <taxon>Fabaceae</taxon>
        <taxon>Papilionoideae</taxon>
        <taxon>50 kb inversion clade</taxon>
        <taxon>dalbergioids sensu lato</taxon>
        <taxon>Dalbergieae</taxon>
        <taxon>Pterocarpus clade</taxon>
        <taxon>Stylosanthes</taxon>
    </lineage>
</organism>
<evidence type="ECO:0000313" key="2">
    <source>
        <dbReference type="EMBL" id="MED6120619.1"/>
    </source>
</evidence>